<dbReference type="PANTHER" id="PTHR10656">
    <property type="entry name" value="CELL FATE DETERMINING PROTEIN MAB21-RELATED"/>
    <property type="match status" value="1"/>
</dbReference>
<dbReference type="AlphaFoldDB" id="A0A6J8DG62"/>
<reference evidence="2 3" key="1">
    <citation type="submission" date="2020-06" db="EMBL/GenBank/DDBJ databases">
        <authorList>
            <person name="Li R."/>
            <person name="Bekaert M."/>
        </authorList>
    </citation>
    <scope>NUCLEOTIDE SEQUENCE [LARGE SCALE GENOMIC DNA]</scope>
    <source>
        <strain evidence="3">wild</strain>
    </source>
</reference>
<dbReference type="Pfam" id="PF20266">
    <property type="entry name" value="Mab-21_C"/>
    <property type="match status" value="1"/>
</dbReference>
<sequence>MMITNDVIGLKIRQFERMYKACLERRKSREQWILNLRYPDKSSNEYLEYLQNCTDSNKDALLSLGNDSREKYLYEQLVITIGTELDIRNKQRLCIVHDRIANACAMHYGCTQITSGSLAEGLALPDSDIDTMYVINKLELIQNVRNTKHPINRDILVMETDIDHPGFTRIRLLAQTDRNSFFRVECDCLPNTHCGKLRYLSVNQILGFYMQFYGHDQRACIHGPCISNLSKTVDNVYCIRSKYLPHNAIQWTVRHRRQWPPNFVIDRIRSYGCLLVPIGSKTISDSYLWRFSFSVAEKILVHSFNFTQLLCYCLLKLTFKRIVNADNDVKELVCSYFLKTAVFWVSEEVDIDTFQLPKLCYCFSLCLDKLISWVKICYCPNYFIPGHNMFIGTINESNCVLLRV</sequence>
<dbReference type="PANTHER" id="PTHR10656:SF69">
    <property type="entry name" value="MAB-21-LIKE HHH_H2TH-LIKE DOMAIN-CONTAINING PROTEIN"/>
    <property type="match status" value="1"/>
</dbReference>
<dbReference type="OrthoDB" id="6147354at2759"/>
<dbReference type="SMART" id="SM01265">
    <property type="entry name" value="Mab-21"/>
    <property type="match status" value="1"/>
</dbReference>
<dbReference type="Proteomes" id="UP000507470">
    <property type="component" value="Unassembled WGS sequence"/>
</dbReference>
<evidence type="ECO:0000313" key="3">
    <source>
        <dbReference type="Proteomes" id="UP000507470"/>
    </source>
</evidence>
<organism evidence="2 3">
    <name type="scientific">Mytilus coruscus</name>
    <name type="common">Sea mussel</name>
    <dbReference type="NCBI Taxonomy" id="42192"/>
    <lineage>
        <taxon>Eukaryota</taxon>
        <taxon>Metazoa</taxon>
        <taxon>Spiralia</taxon>
        <taxon>Lophotrochozoa</taxon>
        <taxon>Mollusca</taxon>
        <taxon>Bivalvia</taxon>
        <taxon>Autobranchia</taxon>
        <taxon>Pteriomorphia</taxon>
        <taxon>Mytilida</taxon>
        <taxon>Mytiloidea</taxon>
        <taxon>Mytilidae</taxon>
        <taxon>Mytilinae</taxon>
        <taxon>Mytilus</taxon>
    </lineage>
</organism>
<dbReference type="InterPro" id="IPR024810">
    <property type="entry name" value="MAB21L/cGLR"/>
</dbReference>
<dbReference type="EMBL" id="CACVKT020007264">
    <property type="protein sequence ID" value="CAC5406621.1"/>
    <property type="molecule type" value="Genomic_DNA"/>
</dbReference>
<proteinExistence type="predicted"/>
<gene>
    <name evidence="2" type="ORF">MCOR_40182</name>
</gene>
<dbReference type="InterPro" id="IPR046906">
    <property type="entry name" value="Mab-21_HhH/H2TH-like"/>
</dbReference>
<accession>A0A6J8DG62</accession>
<evidence type="ECO:0000259" key="1">
    <source>
        <dbReference type="Pfam" id="PF20266"/>
    </source>
</evidence>
<protein>
    <recommendedName>
        <fullName evidence="1">Mab-21-like HhH/H2TH-like domain-containing protein</fullName>
    </recommendedName>
</protein>
<dbReference type="Gene3D" id="1.10.1410.40">
    <property type="match status" value="1"/>
</dbReference>
<keyword evidence="3" id="KW-1185">Reference proteome</keyword>
<evidence type="ECO:0000313" key="2">
    <source>
        <dbReference type="EMBL" id="CAC5406621.1"/>
    </source>
</evidence>
<name>A0A6J8DG62_MYTCO</name>
<feature type="domain" description="Mab-21-like HhH/H2TH-like" evidence="1">
    <location>
        <begin position="324"/>
        <end position="397"/>
    </location>
</feature>